<dbReference type="EMBL" id="CAJRST010008890">
    <property type="protein sequence ID" value="CAG5897244.1"/>
    <property type="molecule type" value="Genomic_DNA"/>
</dbReference>
<evidence type="ECO:0000313" key="7">
    <source>
        <dbReference type="Proteomes" id="UP000677803"/>
    </source>
</evidence>
<gene>
    <name evidence="6" type="ORF">MMEN_LOCUS8302</name>
</gene>
<protein>
    <submittedName>
        <fullName evidence="6">(Atlantic silverside) hypothetical protein</fullName>
    </submittedName>
</protein>
<dbReference type="AlphaFoldDB" id="A0A8S4AWC4"/>
<dbReference type="SUPFAM" id="SSF52833">
    <property type="entry name" value="Thioredoxin-like"/>
    <property type="match status" value="2"/>
</dbReference>
<dbReference type="GO" id="GO:0033617">
    <property type="term" value="P:mitochondrial respiratory chain complex IV assembly"/>
    <property type="evidence" value="ECO:0007669"/>
    <property type="project" value="TreeGrafter"/>
</dbReference>
<name>A0A8S4AWC4_9TELE</name>
<organism evidence="6 7">
    <name type="scientific">Menidia menidia</name>
    <name type="common">Atlantic silverside</name>
    <dbReference type="NCBI Taxonomy" id="238744"/>
    <lineage>
        <taxon>Eukaryota</taxon>
        <taxon>Metazoa</taxon>
        <taxon>Chordata</taxon>
        <taxon>Craniata</taxon>
        <taxon>Vertebrata</taxon>
        <taxon>Euteleostomi</taxon>
        <taxon>Actinopterygii</taxon>
        <taxon>Neopterygii</taxon>
        <taxon>Teleostei</taxon>
        <taxon>Neoteleostei</taxon>
        <taxon>Acanthomorphata</taxon>
        <taxon>Ovalentaria</taxon>
        <taxon>Atherinomorphae</taxon>
        <taxon>Atheriniformes</taxon>
        <taxon>Atherinopsidae</taxon>
        <taxon>Menidiinae</taxon>
        <taxon>Menidia</taxon>
    </lineage>
</organism>
<sequence length="379" mass="42502">MALSVFRHSLGCRLLNSKVLRNQAVGLTHSLTRGEAGPGHALTPHGLHCYLRQVNVSQCHTGRTTQWLSPQHPRGLSSLPPPPASEDKPKKSGPVTWKSLAITFAMGGALLGGMKYFKKEKEELIEKERNKSIGKPALGGPFSLVDHNNKPATSEDFFGRWILIYFGFTHCPDICPDEIEKMIEVVDEIDKIKSLPDLTPILITIDPDRDTPEAMATYVDHTIIMYLVGPDGEFVEYFGQNKRSSEISASIAAHMRKYKKNEDFFGQWILIYFGFTHCPDICPDEIEKMIEVVDEIGNLTLHFSPNADKIKSLPDLTPILITIDPDRDTPEAMATYVDHTIIMYLVGPDGEFVEYFGQNKRSSEISASIAAHMRKYKKK</sequence>
<dbReference type="Proteomes" id="UP000677803">
    <property type="component" value="Unassembled WGS sequence"/>
</dbReference>
<evidence type="ECO:0000256" key="3">
    <source>
        <dbReference type="PIRSR" id="PIRSR603782-1"/>
    </source>
</evidence>
<comment type="similarity">
    <text evidence="2">Belongs to the SCO1/2 family.</text>
</comment>
<evidence type="ECO:0000256" key="5">
    <source>
        <dbReference type="SAM" id="MobiDB-lite"/>
    </source>
</evidence>
<dbReference type="GO" id="GO:0046872">
    <property type="term" value="F:metal ion binding"/>
    <property type="evidence" value="ECO:0007669"/>
    <property type="project" value="UniProtKB-KW"/>
</dbReference>
<keyword evidence="4" id="KW-1015">Disulfide bond</keyword>
<dbReference type="PANTHER" id="PTHR12151:SF4">
    <property type="entry name" value="PROTEIN SCO1 HOMOLOG, MITOCHONDRIAL"/>
    <property type="match status" value="1"/>
</dbReference>
<comment type="subcellular location">
    <subcellularLocation>
        <location evidence="1">Mitochondrion inner membrane</location>
        <topology evidence="1">Single-pass membrane protein</topology>
    </subcellularLocation>
</comment>
<reference evidence="6" key="1">
    <citation type="submission" date="2021-05" db="EMBL/GenBank/DDBJ databases">
        <authorList>
            <person name="Tigano A."/>
        </authorList>
    </citation>
    <scope>NUCLEOTIDE SEQUENCE</scope>
</reference>
<dbReference type="FunFam" id="3.40.30.10:FF:000013">
    <property type="entry name" value="Blast:Protein SCO1 homolog, mitochondrial"/>
    <property type="match status" value="1"/>
</dbReference>
<feature type="binding site" evidence="3">
    <location>
        <position position="175"/>
    </location>
    <ligand>
        <name>Cu cation</name>
        <dbReference type="ChEBI" id="CHEBI:23378"/>
    </ligand>
</feature>
<comment type="caution">
    <text evidence="6">The sequence shown here is derived from an EMBL/GenBank/DDBJ whole genome shotgun (WGS) entry which is preliminary data.</text>
</comment>
<evidence type="ECO:0000256" key="4">
    <source>
        <dbReference type="PIRSR" id="PIRSR603782-2"/>
    </source>
</evidence>
<feature type="disulfide bond" description="Redox-active" evidence="4">
    <location>
        <begin position="171"/>
        <end position="175"/>
    </location>
</feature>
<feature type="region of interest" description="Disordered" evidence="5">
    <location>
        <begin position="65"/>
        <end position="93"/>
    </location>
</feature>
<dbReference type="GO" id="GO:0005743">
    <property type="term" value="C:mitochondrial inner membrane"/>
    <property type="evidence" value="ECO:0007669"/>
    <property type="project" value="UniProtKB-SubCell"/>
</dbReference>
<proteinExistence type="inferred from homology"/>
<dbReference type="Pfam" id="PF02630">
    <property type="entry name" value="SCO1-SenC"/>
    <property type="match status" value="2"/>
</dbReference>
<evidence type="ECO:0000313" key="6">
    <source>
        <dbReference type="EMBL" id="CAG5897244.1"/>
    </source>
</evidence>
<feature type="binding site" evidence="3">
    <location>
        <position position="171"/>
    </location>
    <ligand>
        <name>Cu cation</name>
        <dbReference type="ChEBI" id="CHEBI:23378"/>
    </ligand>
</feature>
<dbReference type="InterPro" id="IPR003782">
    <property type="entry name" value="SCO1/SenC"/>
</dbReference>
<keyword evidence="7" id="KW-1185">Reference proteome</keyword>
<dbReference type="CDD" id="cd02968">
    <property type="entry name" value="SCO"/>
    <property type="match status" value="2"/>
</dbReference>
<accession>A0A8S4AWC4</accession>
<dbReference type="InterPro" id="IPR036249">
    <property type="entry name" value="Thioredoxin-like_sf"/>
</dbReference>
<evidence type="ECO:0000256" key="2">
    <source>
        <dbReference type="ARBA" id="ARBA00010996"/>
    </source>
</evidence>
<dbReference type="PANTHER" id="PTHR12151">
    <property type="entry name" value="ELECTRON TRANSPORT PROTIN SCO1/SENC FAMILY MEMBER"/>
    <property type="match status" value="1"/>
</dbReference>
<dbReference type="OrthoDB" id="270009at2759"/>
<dbReference type="Gene3D" id="3.40.30.10">
    <property type="entry name" value="Glutaredoxin"/>
    <property type="match status" value="4"/>
</dbReference>
<keyword evidence="3" id="KW-0479">Metal-binding</keyword>
<keyword evidence="3" id="KW-0186">Copper</keyword>
<evidence type="ECO:0000256" key="1">
    <source>
        <dbReference type="ARBA" id="ARBA00004434"/>
    </source>
</evidence>